<dbReference type="FunFam" id="3.40.50.300:FF:000221">
    <property type="entry name" value="Multidrug ABC transporter ATP-binding protein"/>
    <property type="match status" value="1"/>
</dbReference>
<dbReference type="InterPro" id="IPR003593">
    <property type="entry name" value="AAA+_ATPase"/>
</dbReference>
<dbReference type="GO" id="GO:0015421">
    <property type="term" value="F:ABC-type oligopeptide transporter activity"/>
    <property type="evidence" value="ECO:0007669"/>
    <property type="project" value="TreeGrafter"/>
</dbReference>
<evidence type="ECO:0000259" key="11">
    <source>
        <dbReference type="PROSITE" id="PS50929"/>
    </source>
</evidence>
<dbReference type="SUPFAM" id="SSF90123">
    <property type="entry name" value="ABC transporter transmembrane region"/>
    <property type="match status" value="1"/>
</dbReference>
<comment type="subcellular location">
    <subcellularLocation>
        <location evidence="1">Cell membrane</location>
        <topology evidence="1">Multi-pass membrane protein</topology>
    </subcellularLocation>
</comment>
<dbReference type="PROSITE" id="PS00211">
    <property type="entry name" value="ABC_TRANSPORTER_1"/>
    <property type="match status" value="1"/>
</dbReference>
<dbReference type="PANTHER" id="PTHR43394:SF1">
    <property type="entry name" value="ATP-BINDING CASSETTE SUB-FAMILY B MEMBER 10, MITOCHONDRIAL"/>
    <property type="match status" value="1"/>
</dbReference>
<dbReference type="Pfam" id="PF00005">
    <property type="entry name" value="ABC_tran"/>
    <property type="match status" value="1"/>
</dbReference>
<dbReference type="InterPro" id="IPR011527">
    <property type="entry name" value="ABC1_TM_dom"/>
</dbReference>
<evidence type="ECO:0000256" key="7">
    <source>
        <dbReference type="ARBA" id="ARBA00022989"/>
    </source>
</evidence>
<keyword evidence="7 9" id="KW-1133">Transmembrane helix</keyword>
<dbReference type="InterPro" id="IPR027417">
    <property type="entry name" value="P-loop_NTPase"/>
</dbReference>
<accession>A0A0A6V9I3</accession>
<feature type="transmembrane region" description="Helical" evidence="9">
    <location>
        <begin position="41"/>
        <end position="61"/>
    </location>
</feature>
<keyword evidence="5" id="KW-0547">Nucleotide-binding</keyword>
<dbReference type="CDD" id="cd18548">
    <property type="entry name" value="ABC_6TM_Tm287_like"/>
    <property type="match status" value="1"/>
</dbReference>
<dbReference type="InterPro" id="IPR039421">
    <property type="entry name" value="Type_1_exporter"/>
</dbReference>
<keyword evidence="8 9" id="KW-0472">Membrane</keyword>
<dbReference type="AlphaFoldDB" id="A0A0A6V9I3"/>
<name>A0A0A6V9I3_9BACI</name>
<dbReference type="SMART" id="SM00382">
    <property type="entry name" value="AAA"/>
    <property type="match status" value="1"/>
</dbReference>
<feature type="transmembrane region" description="Helical" evidence="9">
    <location>
        <begin position="146"/>
        <end position="165"/>
    </location>
</feature>
<evidence type="ECO:0000256" key="9">
    <source>
        <dbReference type="SAM" id="Phobius"/>
    </source>
</evidence>
<evidence type="ECO:0000256" key="6">
    <source>
        <dbReference type="ARBA" id="ARBA00022840"/>
    </source>
</evidence>
<evidence type="ECO:0000256" key="4">
    <source>
        <dbReference type="ARBA" id="ARBA00022692"/>
    </source>
</evidence>
<dbReference type="Gene3D" id="3.40.50.300">
    <property type="entry name" value="P-loop containing nucleotide triphosphate hydrolases"/>
    <property type="match status" value="1"/>
</dbReference>
<evidence type="ECO:0000313" key="13">
    <source>
        <dbReference type="Proteomes" id="UP000030588"/>
    </source>
</evidence>
<comment type="caution">
    <text evidence="12">The sequence shown here is derived from an EMBL/GenBank/DDBJ whole genome shotgun (WGS) entry which is preliminary data.</text>
</comment>
<dbReference type="GO" id="GO:0016887">
    <property type="term" value="F:ATP hydrolysis activity"/>
    <property type="evidence" value="ECO:0007669"/>
    <property type="project" value="InterPro"/>
</dbReference>
<keyword evidence="6" id="KW-0067">ATP-binding</keyword>
<dbReference type="PROSITE" id="PS50929">
    <property type="entry name" value="ABC_TM1F"/>
    <property type="match status" value="1"/>
</dbReference>
<feature type="transmembrane region" description="Helical" evidence="9">
    <location>
        <begin position="258"/>
        <end position="286"/>
    </location>
</feature>
<feature type="domain" description="ABC transporter" evidence="10">
    <location>
        <begin position="321"/>
        <end position="557"/>
    </location>
</feature>
<dbReference type="PANTHER" id="PTHR43394">
    <property type="entry name" value="ATP-DEPENDENT PERMEASE MDL1, MITOCHONDRIAL"/>
    <property type="match status" value="1"/>
</dbReference>
<reference evidence="12 13" key="1">
    <citation type="submission" date="2014-10" db="EMBL/GenBank/DDBJ databases">
        <title>Draft genome of phytase producing Bacillus ginsengihumi strain M2.11.</title>
        <authorList>
            <person name="Toymentseva A."/>
            <person name="Boulygina E.A."/>
            <person name="Kazakov S.V."/>
            <person name="Kayumov I."/>
            <person name="Suleimanova A.D."/>
            <person name="Mardanova A.M."/>
            <person name="Maria S.N."/>
            <person name="Sergey M.Y."/>
            <person name="Sharipova M.R."/>
        </authorList>
    </citation>
    <scope>NUCLEOTIDE SEQUENCE [LARGE SCALE GENOMIC DNA]</scope>
    <source>
        <strain evidence="12 13">M2.11</strain>
    </source>
</reference>
<keyword evidence="2" id="KW-0813">Transport</keyword>
<dbReference type="SUPFAM" id="SSF52540">
    <property type="entry name" value="P-loop containing nucleoside triphosphate hydrolases"/>
    <property type="match status" value="1"/>
</dbReference>
<organism evidence="12 13">
    <name type="scientific">Heyndrickxia ginsengihumi</name>
    <dbReference type="NCBI Taxonomy" id="363870"/>
    <lineage>
        <taxon>Bacteria</taxon>
        <taxon>Bacillati</taxon>
        <taxon>Bacillota</taxon>
        <taxon>Bacilli</taxon>
        <taxon>Bacillales</taxon>
        <taxon>Bacillaceae</taxon>
        <taxon>Heyndrickxia</taxon>
    </lineage>
</organism>
<evidence type="ECO:0000313" key="12">
    <source>
        <dbReference type="EMBL" id="KHD84790.1"/>
    </source>
</evidence>
<evidence type="ECO:0000256" key="8">
    <source>
        <dbReference type="ARBA" id="ARBA00023136"/>
    </source>
</evidence>
<dbReference type="Gene3D" id="1.20.1560.10">
    <property type="entry name" value="ABC transporter type 1, transmembrane domain"/>
    <property type="match status" value="1"/>
</dbReference>
<keyword evidence="4 9" id="KW-0812">Transmembrane</keyword>
<sequence>MEAFFTAVFFLMCEALCDLMQPTIMSKIIDIGVASNNLQYVLKLGWLMLLITGCGAIAASLRSTLASIVSQNFGAELRSDLFQKIQMLSFKSIDKFDRASLITRLTNDVTQVQNFINGLMRMFIKAPLLALGALIMAVRLDPQLSVILAVVVPIVLILILVNMRLGFPLFMRVQQALDRVNGMMREYLSGVRVVKAFNRFQFEVGKFNSANEHLQQRSTSSIRIMSIFSSAILLTVNFGIIVILWLGGLSVNNGTMHVGHIIAFINYMTQISASLMMISMVFNMFVRARASTSRIGEVFVTQDKVTWNNKNPEKNDEKGRIDFENVTFSYTGREQDAVLKNVNFSIYPGETVGIIGSTGAGKSTLVNLIPRFYDVTGGRIKINGLDVQHLNPHDLREKIAIVPQKNILFTGSVFENIRWGNDQAEMDDVKLAAKLAEADDFIQSTPEGYQTRIGQGGVNFSGGQKQRLSIARALVRNPEILILDDSTSAVDVATEIRIKEGLKKYAKGLTCLLIAQRITSVIDTDKIIVMDQGEVVGLGTHSDLLKNCQVYQEIYQSQMGKEVL</sequence>
<proteinExistence type="predicted"/>
<dbReference type="EMBL" id="JRUN01000042">
    <property type="protein sequence ID" value="KHD84790.1"/>
    <property type="molecule type" value="Genomic_DNA"/>
</dbReference>
<keyword evidence="3" id="KW-1003">Cell membrane</keyword>
<dbReference type="PROSITE" id="PS50893">
    <property type="entry name" value="ABC_TRANSPORTER_2"/>
    <property type="match status" value="1"/>
</dbReference>
<evidence type="ECO:0000256" key="5">
    <source>
        <dbReference type="ARBA" id="ARBA00022741"/>
    </source>
</evidence>
<dbReference type="InterPro" id="IPR017871">
    <property type="entry name" value="ABC_transporter-like_CS"/>
</dbReference>
<feature type="transmembrane region" description="Helical" evidence="9">
    <location>
        <begin position="224"/>
        <end position="246"/>
    </location>
</feature>
<feature type="domain" description="ABC transmembrane type-1" evidence="11">
    <location>
        <begin position="5"/>
        <end position="287"/>
    </location>
</feature>
<evidence type="ECO:0000256" key="2">
    <source>
        <dbReference type="ARBA" id="ARBA00022448"/>
    </source>
</evidence>
<dbReference type="InterPro" id="IPR003439">
    <property type="entry name" value="ABC_transporter-like_ATP-bd"/>
</dbReference>
<dbReference type="Proteomes" id="UP000030588">
    <property type="component" value="Unassembled WGS sequence"/>
</dbReference>
<evidence type="ECO:0000259" key="10">
    <source>
        <dbReference type="PROSITE" id="PS50893"/>
    </source>
</evidence>
<feature type="transmembrane region" description="Helical" evidence="9">
    <location>
        <begin position="122"/>
        <end position="140"/>
    </location>
</feature>
<gene>
    <name evidence="12" type="ORF">NG54_13310</name>
</gene>
<dbReference type="GO" id="GO:0005886">
    <property type="term" value="C:plasma membrane"/>
    <property type="evidence" value="ECO:0007669"/>
    <property type="project" value="UniProtKB-SubCell"/>
</dbReference>
<dbReference type="STRING" id="363870.NG54_13310"/>
<dbReference type="InterPro" id="IPR036640">
    <property type="entry name" value="ABC1_TM_sf"/>
</dbReference>
<dbReference type="Pfam" id="PF00664">
    <property type="entry name" value="ABC_membrane"/>
    <property type="match status" value="1"/>
</dbReference>
<dbReference type="GO" id="GO:0005524">
    <property type="term" value="F:ATP binding"/>
    <property type="evidence" value="ECO:0007669"/>
    <property type="project" value="UniProtKB-KW"/>
</dbReference>
<evidence type="ECO:0000256" key="1">
    <source>
        <dbReference type="ARBA" id="ARBA00004651"/>
    </source>
</evidence>
<protein>
    <submittedName>
        <fullName evidence="12">ABC transporter</fullName>
    </submittedName>
</protein>
<evidence type="ECO:0000256" key="3">
    <source>
        <dbReference type="ARBA" id="ARBA00022475"/>
    </source>
</evidence>